<evidence type="ECO:0000313" key="3">
    <source>
        <dbReference type="Proteomes" id="UP000598196"/>
    </source>
</evidence>
<evidence type="ECO:0000313" key="2">
    <source>
        <dbReference type="EMBL" id="GGO33585.1"/>
    </source>
</evidence>
<reference evidence="2 3" key="1">
    <citation type="journal article" date="2014" name="Int. J. Syst. Evol. Microbiol.">
        <title>Complete genome sequence of Corynebacterium casei LMG S-19264T (=DSM 44701T), isolated from a smear-ripened cheese.</title>
        <authorList>
            <consortium name="US DOE Joint Genome Institute (JGI-PGF)"/>
            <person name="Walter F."/>
            <person name="Albersmeier A."/>
            <person name="Kalinowski J."/>
            <person name="Ruckert C."/>
        </authorList>
    </citation>
    <scope>NUCLEOTIDE SEQUENCE [LARGE SCALE GENOMIC DNA]</scope>
    <source>
        <strain evidence="2 3">CGMCC 1.7029</strain>
    </source>
</reference>
<feature type="transmembrane region" description="Helical" evidence="1">
    <location>
        <begin position="24"/>
        <end position="50"/>
    </location>
</feature>
<evidence type="ECO:0000256" key="1">
    <source>
        <dbReference type="SAM" id="Phobius"/>
    </source>
</evidence>
<keyword evidence="3" id="KW-1185">Reference proteome</keyword>
<feature type="transmembrane region" description="Helical" evidence="1">
    <location>
        <begin position="226"/>
        <end position="247"/>
    </location>
</feature>
<proteinExistence type="predicted"/>
<dbReference type="EMBL" id="BMLP01000004">
    <property type="protein sequence ID" value="GGO33585.1"/>
    <property type="molecule type" value="Genomic_DNA"/>
</dbReference>
<keyword evidence="1" id="KW-1133">Transmembrane helix</keyword>
<keyword evidence="1" id="KW-0472">Membrane</keyword>
<evidence type="ECO:0008006" key="4">
    <source>
        <dbReference type="Google" id="ProtNLM"/>
    </source>
</evidence>
<accession>A0A917YJZ5</accession>
<feature type="transmembrane region" description="Helical" evidence="1">
    <location>
        <begin position="62"/>
        <end position="85"/>
    </location>
</feature>
<organism evidence="2 3">
    <name type="scientific">Gemmobacter aquaticus</name>
    <dbReference type="NCBI Taxonomy" id="490185"/>
    <lineage>
        <taxon>Bacteria</taxon>
        <taxon>Pseudomonadati</taxon>
        <taxon>Pseudomonadota</taxon>
        <taxon>Alphaproteobacteria</taxon>
        <taxon>Rhodobacterales</taxon>
        <taxon>Paracoccaceae</taxon>
        <taxon>Gemmobacter</taxon>
    </lineage>
</organism>
<feature type="transmembrane region" description="Helical" evidence="1">
    <location>
        <begin position="193"/>
        <end position="220"/>
    </location>
</feature>
<feature type="transmembrane region" description="Helical" evidence="1">
    <location>
        <begin position="106"/>
        <end position="134"/>
    </location>
</feature>
<sequence>MEVRVKGWKILEASIRLLMNNIGAAFRVSVVPGLMILALSIALIAGVYALTGGTPEPVAEPGVVPVALVVFVIYAALFASVAVSWHRHVLLAEPVGWLPALRRRRIGAYALRVILLVVLLLAIGFLVMTPIFLITGASDGAGVLTVILGLVALLFLNIAAWRFSTALPGAALDRGEGFGAAWTATQGEWPAMLILVVGFGLISFLCGLIGGLLAIVPVLGMIANLAINWFLGMLGLSILTTLYGHYIEKRPLV</sequence>
<name>A0A917YJZ5_9RHOB</name>
<gene>
    <name evidence="2" type="ORF">GCM10010991_23180</name>
</gene>
<dbReference type="Proteomes" id="UP000598196">
    <property type="component" value="Unassembled WGS sequence"/>
</dbReference>
<protein>
    <recommendedName>
        <fullName evidence="4">Glycerophosphoryl diester phosphodiesterase membrane domain-containing protein</fullName>
    </recommendedName>
</protein>
<keyword evidence="1" id="KW-0812">Transmembrane</keyword>
<comment type="caution">
    <text evidence="2">The sequence shown here is derived from an EMBL/GenBank/DDBJ whole genome shotgun (WGS) entry which is preliminary data.</text>
</comment>
<feature type="transmembrane region" description="Helical" evidence="1">
    <location>
        <begin position="140"/>
        <end position="160"/>
    </location>
</feature>
<dbReference type="AlphaFoldDB" id="A0A917YJZ5"/>